<name>A0A1I4JEU9_9RHOB</name>
<keyword evidence="1 5" id="KW-0489">Methyltransferase</keyword>
<dbReference type="RefSeq" id="WP_093092576.1">
    <property type="nucleotide sequence ID" value="NZ_FOTQ01000001.1"/>
</dbReference>
<dbReference type="PANTHER" id="PTHR47313">
    <property type="entry name" value="RIBOSOMAL RNA LARGE SUBUNIT METHYLTRANSFERASE K/L"/>
    <property type="match status" value="1"/>
</dbReference>
<evidence type="ECO:0000256" key="1">
    <source>
        <dbReference type="ARBA" id="ARBA00022603"/>
    </source>
</evidence>
<dbReference type="CDD" id="cd11715">
    <property type="entry name" value="THUMP_AdoMetMT"/>
    <property type="match status" value="1"/>
</dbReference>
<dbReference type="PROSITE" id="PS01261">
    <property type="entry name" value="UPF0020"/>
    <property type="match status" value="1"/>
</dbReference>
<dbReference type="AlphaFoldDB" id="A0A1I4JEU9"/>
<protein>
    <submittedName>
        <fullName evidence="5">Putative N6-adenine-specific DNA methylase</fullName>
    </submittedName>
</protein>
<dbReference type="InterPro" id="IPR053943">
    <property type="entry name" value="RlmKL-like_Mtase_CS"/>
</dbReference>
<keyword evidence="6" id="KW-1185">Reference proteome</keyword>
<dbReference type="Gene3D" id="3.40.50.150">
    <property type="entry name" value="Vaccinia Virus protein VP39"/>
    <property type="match status" value="1"/>
</dbReference>
<proteinExistence type="predicted"/>
<feature type="domain" description="Ribosomal RNA large subunit methyltransferase K/L-like methyltransferase" evidence="3">
    <location>
        <begin position="157"/>
        <end position="338"/>
    </location>
</feature>
<dbReference type="EMBL" id="FOTQ01000001">
    <property type="protein sequence ID" value="SFL65108.1"/>
    <property type="molecule type" value="Genomic_DNA"/>
</dbReference>
<evidence type="ECO:0000313" key="6">
    <source>
        <dbReference type="Proteomes" id="UP000199144"/>
    </source>
</evidence>
<dbReference type="Gene3D" id="3.30.2130.30">
    <property type="match status" value="1"/>
</dbReference>
<dbReference type="PRINTS" id="PR00507">
    <property type="entry name" value="N12N6MTFRASE"/>
</dbReference>
<dbReference type="GO" id="GO:0008990">
    <property type="term" value="F:rRNA (guanine-N2-)-methyltransferase activity"/>
    <property type="evidence" value="ECO:0007669"/>
    <property type="project" value="TreeGrafter"/>
</dbReference>
<reference evidence="5 6" key="1">
    <citation type="submission" date="2016-10" db="EMBL/GenBank/DDBJ databases">
        <authorList>
            <person name="de Groot N.N."/>
        </authorList>
    </citation>
    <scope>NUCLEOTIDE SEQUENCE [LARGE SCALE GENOMIC DNA]</scope>
    <source>
        <strain evidence="5 6">DSM 15283</strain>
    </source>
</reference>
<evidence type="ECO:0000313" key="5">
    <source>
        <dbReference type="EMBL" id="SFL65108.1"/>
    </source>
</evidence>
<evidence type="ECO:0000256" key="2">
    <source>
        <dbReference type="ARBA" id="ARBA00022679"/>
    </source>
</evidence>
<dbReference type="Pfam" id="PF22020">
    <property type="entry name" value="RlmL_1st"/>
    <property type="match status" value="1"/>
</dbReference>
<dbReference type="PANTHER" id="PTHR47313:SF1">
    <property type="entry name" value="RIBOSOMAL RNA LARGE SUBUNIT METHYLTRANSFERASE K_L"/>
    <property type="match status" value="1"/>
</dbReference>
<feature type="domain" description="RlmL ferredoxin-like" evidence="4">
    <location>
        <begin position="5"/>
        <end position="60"/>
    </location>
</feature>
<keyword evidence="2" id="KW-0808">Transferase</keyword>
<organism evidence="5 6">
    <name type="scientific">Shimia aestuarii</name>
    <dbReference type="NCBI Taxonomy" id="254406"/>
    <lineage>
        <taxon>Bacteria</taxon>
        <taxon>Pseudomonadati</taxon>
        <taxon>Pseudomonadota</taxon>
        <taxon>Alphaproteobacteria</taxon>
        <taxon>Rhodobacterales</taxon>
        <taxon>Roseobacteraceae</taxon>
    </lineage>
</organism>
<evidence type="ECO:0000259" key="3">
    <source>
        <dbReference type="Pfam" id="PF01170"/>
    </source>
</evidence>
<dbReference type="Proteomes" id="UP000199144">
    <property type="component" value="Unassembled WGS sequence"/>
</dbReference>
<dbReference type="InterPro" id="IPR054170">
    <property type="entry name" value="RlmL_1st"/>
</dbReference>
<dbReference type="Pfam" id="PF01170">
    <property type="entry name" value="UPF0020"/>
    <property type="match status" value="1"/>
</dbReference>
<dbReference type="GO" id="GO:0070043">
    <property type="term" value="F:rRNA (guanine-N7-)-methyltransferase activity"/>
    <property type="evidence" value="ECO:0007669"/>
    <property type="project" value="TreeGrafter"/>
</dbReference>
<dbReference type="InterPro" id="IPR000241">
    <property type="entry name" value="RlmKL-like_Mtase"/>
</dbReference>
<dbReference type="OrthoDB" id="9809404at2"/>
<sequence>MKKFEIFLVAPPGLEKALAEEARAAGFSKPKMMPGGVRFRGNWQDAWRANLELRGAVRVLARLGGFSAMSLGALEKRATDFPWLNVLRKDVPVRVEVTSQKSKIYHQGAAAERIEKVLREAVGIPVAADAPVLLKTRIDDNAVTFSIDTSGESLHKRGHKEAVAKAPMRETMAALFLRQMGFDGQEPVLDPMCGSGTFVIEAAEIAAGLKPGRSRSFAFEHLAGFDAAAWQEMRAQGPAASPAVRFYGSDRDAGAVAMSTANAKRAGVADWTRFTQGNASEITPPDGPPGLVIVNPPYGARVGNKKQLFGLYAGLGRALLERFSGWRVGIVTTDGGLARASGLPLREPGPPVAHGGLRVKLYRTDPLP</sequence>
<gene>
    <name evidence="5" type="ORF">SAMN04488042_101998</name>
</gene>
<evidence type="ECO:0000259" key="4">
    <source>
        <dbReference type="Pfam" id="PF22020"/>
    </source>
</evidence>
<dbReference type="InterPro" id="IPR029063">
    <property type="entry name" value="SAM-dependent_MTases_sf"/>
</dbReference>
<dbReference type="STRING" id="254406.SAMN04488042_101998"/>
<accession>A0A1I4JEU9</accession>
<dbReference type="SUPFAM" id="SSF53335">
    <property type="entry name" value="S-adenosyl-L-methionine-dependent methyltransferases"/>
    <property type="match status" value="1"/>
</dbReference>